<evidence type="ECO:0000256" key="5">
    <source>
        <dbReference type="SAM" id="MobiDB-lite"/>
    </source>
</evidence>
<evidence type="ECO:0000259" key="7">
    <source>
        <dbReference type="PROSITE" id="PS50110"/>
    </source>
</evidence>
<feature type="region of interest" description="Disordered" evidence="5">
    <location>
        <begin position="1"/>
        <end position="22"/>
    </location>
</feature>
<evidence type="ECO:0000256" key="2">
    <source>
        <dbReference type="ARBA" id="ARBA00023125"/>
    </source>
</evidence>
<name>A0A5C6UAN1_9SPHN</name>
<keyword evidence="4" id="KW-0597">Phosphoprotein</keyword>
<proteinExistence type="predicted"/>
<dbReference type="InterPro" id="IPR011006">
    <property type="entry name" value="CheY-like_superfamily"/>
</dbReference>
<dbReference type="InterPro" id="IPR001789">
    <property type="entry name" value="Sig_transdc_resp-reg_receiver"/>
</dbReference>
<dbReference type="Gene3D" id="3.40.50.2300">
    <property type="match status" value="1"/>
</dbReference>
<dbReference type="PANTHER" id="PTHR44688">
    <property type="entry name" value="DNA-BINDING TRANSCRIPTIONAL ACTIVATOR DEVR_DOSR"/>
    <property type="match status" value="1"/>
</dbReference>
<evidence type="ECO:0000313" key="8">
    <source>
        <dbReference type="EMBL" id="TXC69620.1"/>
    </source>
</evidence>
<evidence type="ECO:0000256" key="1">
    <source>
        <dbReference type="ARBA" id="ARBA00023015"/>
    </source>
</evidence>
<dbReference type="Pfam" id="PF00196">
    <property type="entry name" value="GerE"/>
    <property type="match status" value="1"/>
</dbReference>
<gene>
    <name evidence="8" type="ORF">FSB78_00570</name>
</gene>
<reference evidence="8 9" key="1">
    <citation type="journal article" date="2013" name="Antonie Van Leeuwenhoek">
        <title>Sphingomonas ginsenosidivorax sp. nov., with the ability to transform ginsenosides.</title>
        <authorList>
            <person name="Jin X.F."/>
            <person name="Kim J.K."/>
            <person name="Liu Q.M."/>
            <person name="Kang M.S."/>
            <person name="He D."/>
            <person name="Jin F.X."/>
            <person name="Kim S.C."/>
            <person name="Im W.T."/>
        </authorList>
    </citation>
    <scope>NUCLEOTIDE SEQUENCE [LARGE SCALE GENOMIC DNA]</scope>
    <source>
        <strain evidence="8 9">KHI67</strain>
    </source>
</reference>
<organism evidence="8 9">
    <name type="scientific">Sphingomonas ginsenosidivorax</name>
    <dbReference type="NCBI Taxonomy" id="862135"/>
    <lineage>
        <taxon>Bacteria</taxon>
        <taxon>Pseudomonadati</taxon>
        <taxon>Pseudomonadota</taxon>
        <taxon>Alphaproteobacteria</taxon>
        <taxon>Sphingomonadales</taxon>
        <taxon>Sphingomonadaceae</taxon>
        <taxon>Sphingomonas</taxon>
    </lineage>
</organism>
<protein>
    <submittedName>
        <fullName evidence="8">Response regulator transcription factor</fullName>
    </submittedName>
</protein>
<dbReference type="InterPro" id="IPR000792">
    <property type="entry name" value="Tscrpt_reg_LuxR_C"/>
</dbReference>
<dbReference type="InterPro" id="IPR036388">
    <property type="entry name" value="WH-like_DNA-bd_sf"/>
</dbReference>
<dbReference type="PROSITE" id="PS50043">
    <property type="entry name" value="HTH_LUXR_2"/>
    <property type="match status" value="1"/>
</dbReference>
<dbReference type="CDD" id="cd06170">
    <property type="entry name" value="LuxR_C_like"/>
    <property type="match status" value="1"/>
</dbReference>
<dbReference type="SUPFAM" id="SSF52172">
    <property type="entry name" value="CheY-like"/>
    <property type="match status" value="1"/>
</dbReference>
<dbReference type="RefSeq" id="WP_147079047.1">
    <property type="nucleotide sequence ID" value="NZ_VOQR01000001.1"/>
</dbReference>
<sequence length="233" mass="25500">MITNNPKPRSVSPSDIARQTPSASLPDLPVYIVDDEPEVCRAMSAVFRACGQPHAGFTSSIEFLDELSALAPGIIVSDICMPHLDGLELLQELAMRGRKDPVIIITGHADVPLAVRALKSGAVDFIEKPFDADVILDAIASLRIEPIAHDQDPMVTRIAALSRREQQVFERIVEGGTNKSIAASLSLSPRTVEYYRAQVMHKLKTKSLSELIKIGMQTPYSNGDLMTAARRRE</sequence>
<feature type="modified residue" description="4-aspartylphosphate" evidence="4">
    <location>
        <position position="78"/>
    </location>
</feature>
<dbReference type="SMART" id="SM00421">
    <property type="entry name" value="HTH_LUXR"/>
    <property type="match status" value="1"/>
</dbReference>
<comment type="caution">
    <text evidence="8">The sequence shown here is derived from an EMBL/GenBank/DDBJ whole genome shotgun (WGS) entry which is preliminary data.</text>
</comment>
<dbReference type="EMBL" id="VOQR01000001">
    <property type="protein sequence ID" value="TXC69620.1"/>
    <property type="molecule type" value="Genomic_DNA"/>
</dbReference>
<dbReference type="PROSITE" id="PS50110">
    <property type="entry name" value="RESPONSE_REGULATORY"/>
    <property type="match status" value="1"/>
</dbReference>
<dbReference type="Pfam" id="PF00072">
    <property type="entry name" value="Response_reg"/>
    <property type="match status" value="1"/>
</dbReference>
<accession>A0A5C6UAN1</accession>
<feature type="domain" description="Response regulatory" evidence="7">
    <location>
        <begin position="29"/>
        <end position="143"/>
    </location>
</feature>
<evidence type="ECO:0000313" key="9">
    <source>
        <dbReference type="Proteomes" id="UP000321250"/>
    </source>
</evidence>
<keyword evidence="9" id="KW-1185">Reference proteome</keyword>
<keyword evidence="3" id="KW-0804">Transcription</keyword>
<evidence type="ECO:0000256" key="4">
    <source>
        <dbReference type="PROSITE-ProRule" id="PRU00169"/>
    </source>
</evidence>
<dbReference type="AlphaFoldDB" id="A0A5C6UAN1"/>
<evidence type="ECO:0000256" key="3">
    <source>
        <dbReference type="ARBA" id="ARBA00023163"/>
    </source>
</evidence>
<dbReference type="SMART" id="SM00448">
    <property type="entry name" value="REC"/>
    <property type="match status" value="1"/>
</dbReference>
<feature type="domain" description="HTH luxR-type" evidence="6">
    <location>
        <begin position="154"/>
        <end position="219"/>
    </location>
</feature>
<dbReference type="GO" id="GO:0000160">
    <property type="term" value="P:phosphorelay signal transduction system"/>
    <property type="evidence" value="ECO:0007669"/>
    <property type="project" value="InterPro"/>
</dbReference>
<keyword evidence="2" id="KW-0238">DNA-binding</keyword>
<dbReference type="Proteomes" id="UP000321250">
    <property type="component" value="Unassembled WGS sequence"/>
</dbReference>
<evidence type="ECO:0000259" key="6">
    <source>
        <dbReference type="PROSITE" id="PS50043"/>
    </source>
</evidence>
<dbReference type="GO" id="GO:0006355">
    <property type="term" value="P:regulation of DNA-templated transcription"/>
    <property type="evidence" value="ECO:0007669"/>
    <property type="project" value="InterPro"/>
</dbReference>
<dbReference type="PANTHER" id="PTHR44688:SF16">
    <property type="entry name" value="DNA-BINDING TRANSCRIPTIONAL ACTIVATOR DEVR_DOSR"/>
    <property type="match status" value="1"/>
</dbReference>
<dbReference type="GO" id="GO:0003677">
    <property type="term" value="F:DNA binding"/>
    <property type="evidence" value="ECO:0007669"/>
    <property type="project" value="UniProtKB-KW"/>
</dbReference>
<dbReference type="PRINTS" id="PR00038">
    <property type="entry name" value="HTHLUXR"/>
</dbReference>
<dbReference type="Gene3D" id="1.10.10.10">
    <property type="entry name" value="Winged helix-like DNA-binding domain superfamily/Winged helix DNA-binding domain"/>
    <property type="match status" value="1"/>
</dbReference>
<keyword evidence="1" id="KW-0805">Transcription regulation</keyword>